<evidence type="ECO:0000313" key="3">
    <source>
        <dbReference type="EMBL" id="MBB4266362.1"/>
    </source>
</evidence>
<dbReference type="InterPro" id="IPR036465">
    <property type="entry name" value="vWFA_dom_sf"/>
</dbReference>
<keyword evidence="1" id="KW-1133">Transmembrane helix</keyword>
<keyword evidence="4" id="KW-1185">Reference proteome</keyword>
<evidence type="ECO:0000259" key="2">
    <source>
        <dbReference type="Pfam" id="PF13400"/>
    </source>
</evidence>
<keyword evidence="1" id="KW-0812">Transmembrane</keyword>
<dbReference type="InterPro" id="IPR028087">
    <property type="entry name" value="Tad_N"/>
</dbReference>
<organism evidence="3 4">
    <name type="scientific">Roseospira visakhapatnamensis</name>
    <dbReference type="NCBI Taxonomy" id="390880"/>
    <lineage>
        <taxon>Bacteria</taxon>
        <taxon>Pseudomonadati</taxon>
        <taxon>Pseudomonadota</taxon>
        <taxon>Alphaproteobacteria</taxon>
        <taxon>Rhodospirillales</taxon>
        <taxon>Rhodospirillaceae</taxon>
        <taxon>Roseospira</taxon>
    </lineage>
</organism>
<dbReference type="EMBL" id="JACIGK010000013">
    <property type="protein sequence ID" value="MBB4266362.1"/>
    <property type="molecule type" value="Genomic_DNA"/>
</dbReference>
<dbReference type="Pfam" id="PF13400">
    <property type="entry name" value="Tad"/>
    <property type="match status" value="1"/>
</dbReference>
<name>A0A7W6RDC4_9PROT</name>
<protein>
    <submittedName>
        <fullName evidence="3">Flp pilus assembly protein TadG</fullName>
    </submittedName>
</protein>
<dbReference type="AlphaFoldDB" id="A0A7W6RDC4"/>
<proteinExistence type="predicted"/>
<dbReference type="PROSITE" id="PS00430">
    <property type="entry name" value="TONB_DEPENDENT_REC_1"/>
    <property type="match status" value="1"/>
</dbReference>
<dbReference type="SUPFAM" id="SSF53300">
    <property type="entry name" value="vWA-like"/>
    <property type="match status" value="1"/>
</dbReference>
<dbReference type="Gene3D" id="3.40.50.410">
    <property type="entry name" value="von Willebrand factor, type A domain"/>
    <property type="match status" value="1"/>
</dbReference>
<dbReference type="Proteomes" id="UP000554286">
    <property type="component" value="Unassembled WGS sequence"/>
</dbReference>
<evidence type="ECO:0000313" key="4">
    <source>
        <dbReference type="Proteomes" id="UP000554286"/>
    </source>
</evidence>
<comment type="caution">
    <text evidence="3">The sequence shown here is derived from an EMBL/GenBank/DDBJ whole genome shotgun (WGS) entry which is preliminary data.</text>
</comment>
<reference evidence="3 4" key="1">
    <citation type="submission" date="2020-08" db="EMBL/GenBank/DDBJ databases">
        <title>Genome sequencing of Purple Non-Sulfur Bacteria from various extreme environments.</title>
        <authorList>
            <person name="Mayer M."/>
        </authorList>
    </citation>
    <scope>NUCLEOTIDE SEQUENCE [LARGE SCALE GENOMIC DNA]</scope>
    <source>
        <strain evidence="3 4">JA131</strain>
    </source>
</reference>
<accession>A0A7W6RDC4</accession>
<feature type="domain" description="Putative Flp pilus-assembly TadG-like N-terminal" evidence="2">
    <location>
        <begin position="20"/>
        <end position="65"/>
    </location>
</feature>
<gene>
    <name evidence="3" type="ORF">GGD89_001993</name>
</gene>
<sequence length="497" mass="53983">MIDNDRTQDHLPSVWRDTRGVTAVIFGLMAIPLAIAAGMAIDLGVAYYVKARLAYAVDAAALAVGSTIASDVDLDERAENFFDANYPDGGIGSVHDILVSTQGNTITVSASATFDTFFMKIVERDTITVHADAQVVRAIRGLEVALVLDNTGSMHSNNNIGALRTASKDMVDILFGTETTHPNLFVSIVPYAASVNPGPAALGGLTSPTPPSWWPEPGDEGYVPFNHTPANLDNILDPLNGQGWKGCVIERTGADLMGDDNASGWEPYAWEPEVSNNYDITDMMNTVRYDPSEYGNDAGGPNLGCPSRIVPLTNVKSTLINNIAKLEAWNRGGTMSDLGMAWGRRVLSPAAPFTEGEPWDEPNWIKAIVLMTDGDNQFYSPSKNYNGTYNKYNNEVYSDYTGYDRLEASNPRLGTNSKSKAKNIINANLAAVCESIKQQGIVVYTVTFTSSINATTKQIYKDCATDLTKWFDSPSQEDLKNSFKAIAVELSKLRVSR</sequence>
<feature type="transmembrane region" description="Helical" evidence="1">
    <location>
        <begin position="21"/>
        <end position="49"/>
    </location>
</feature>
<keyword evidence="1" id="KW-0472">Membrane</keyword>
<evidence type="ECO:0000256" key="1">
    <source>
        <dbReference type="SAM" id="Phobius"/>
    </source>
</evidence>
<dbReference type="InterPro" id="IPR010916">
    <property type="entry name" value="TonB_box_CS"/>
</dbReference>
<dbReference type="RefSeq" id="WP_184044681.1">
    <property type="nucleotide sequence ID" value="NZ_JACIGK010000013.1"/>
</dbReference>